<gene>
    <name evidence="1" type="ORF">E2C01_069901</name>
</gene>
<dbReference type="Proteomes" id="UP000324222">
    <property type="component" value="Unassembled WGS sequence"/>
</dbReference>
<accession>A0A5B7HR88</accession>
<name>A0A5B7HR88_PORTR</name>
<protein>
    <submittedName>
        <fullName evidence="1">Uncharacterized protein</fullName>
    </submittedName>
</protein>
<reference evidence="1 2" key="1">
    <citation type="submission" date="2019-05" db="EMBL/GenBank/DDBJ databases">
        <title>Another draft genome of Portunus trituberculatus and its Hox gene families provides insights of decapod evolution.</title>
        <authorList>
            <person name="Jeong J.-H."/>
            <person name="Song I."/>
            <person name="Kim S."/>
            <person name="Choi T."/>
            <person name="Kim D."/>
            <person name="Ryu S."/>
            <person name="Kim W."/>
        </authorList>
    </citation>
    <scope>NUCLEOTIDE SEQUENCE [LARGE SCALE GENOMIC DNA]</scope>
    <source>
        <tissue evidence="1">Muscle</tissue>
    </source>
</reference>
<dbReference type="AlphaFoldDB" id="A0A5B7HR88"/>
<organism evidence="1 2">
    <name type="scientific">Portunus trituberculatus</name>
    <name type="common">Swimming crab</name>
    <name type="synonym">Neptunus trituberculatus</name>
    <dbReference type="NCBI Taxonomy" id="210409"/>
    <lineage>
        <taxon>Eukaryota</taxon>
        <taxon>Metazoa</taxon>
        <taxon>Ecdysozoa</taxon>
        <taxon>Arthropoda</taxon>
        <taxon>Crustacea</taxon>
        <taxon>Multicrustacea</taxon>
        <taxon>Malacostraca</taxon>
        <taxon>Eumalacostraca</taxon>
        <taxon>Eucarida</taxon>
        <taxon>Decapoda</taxon>
        <taxon>Pleocyemata</taxon>
        <taxon>Brachyura</taxon>
        <taxon>Eubrachyura</taxon>
        <taxon>Portunoidea</taxon>
        <taxon>Portunidae</taxon>
        <taxon>Portuninae</taxon>
        <taxon>Portunus</taxon>
    </lineage>
</organism>
<evidence type="ECO:0000313" key="2">
    <source>
        <dbReference type="Proteomes" id="UP000324222"/>
    </source>
</evidence>
<keyword evidence="2" id="KW-1185">Reference proteome</keyword>
<dbReference type="EMBL" id="VSRR010041305">
    <property type="protein sequence ID" value="MPC75511.1"/>
    <property type="molecule type" value="Genomic_DNA"/>
</dbReference>
<comment type="caution">
    <text evidence="1">The sequence shown here is derived from an EMBL/GenBank/DDBJ whole genome shotgun (WGS) entry which is preliminary data.</text>
</comment>
<evidence type="ECO:0000313" key="1">
    <source>
        <dbReference type="EMBL" id="MPC75511.1"/>
    </source>
</evidence>
<sequence length="150" mass="16076">MPSSLASTLQIGVGRTSGTSQPGSTPLVLPHSLLALVVHREQLGCSLGIPNPASAKFALPRRWAPRRERWCTPEGDSCGAPLNDELLHLVESKDLSVSLPWCMATQLVDITSWTDQVLGALAGLSNAAPQRDLDCLGALARAKFRYYATL</sequence>
<proteinExistence type="predicted"/>